<dbReference type="Gene3D" id="2.60.120.10">
    <property type="entry name" value="Jelly Rolls"/>
    <property type="match status" value="1"/>
</dbReference>
<keyword evidence="3" id="KW-0804">Transcription</keyword>
<dbReference type="SUPFAM" id="SSF46785">
    <property type="entry name" value="Winged helix' DNA-binding domain"/>
    <property type="match status" value="1"/>
</dbReference>
<keyword evidence="1" id="KW-0805">Transcription regulation</keyword>
<dbReference type="InterPro" id="IPR012318">
    <property type="entry name" value="HTH_CRP"/>
</dbReference>
<dbReference type="PROSITE" id="PS51063">
    <property type="entry name" value="HTH_CRP_2"/>
    <property type="match status" value="1"/>
</dbReference>
<evidence type="ECO:0000313" key="6">
    <source>
        <dbReference type="Proteomes" id="UP000589984"/>
    </source>
</evidence>
<dbReference type="EMBL" id="JABWCV010000046">
    <property type="protein sequence ID" value="NVF16569.1"/>
    <property type="molecule type" value="Genomic_DNA"/>
</dbReference>
<dbReference type="GO" id="GO:0003677">
    <property type="term" value="F:DNA binding"/>
    <property type="evidence" value="ECO:0007669"/>
    <property type="project" value="UniProtKB-KW"/>
</dbReference>
<dbReference type="RefSeq" id="WP_176305057.1">
    <property type="nucleotide sequence ID" value="NZ_JABWCV010000046.1"/>
</dbReference>
<dbReference type="InterPro" id="IPR018490">
    <property type="entry name" value="cNMP-bd_dom_sf"/>
</dbReference>
<evidence type="ECO:0000259" key="4">
    <source>
        <dbReference type="PROSITE" id="PS51063"/>
    </source>
</evidence>
<name>A0A7Y6RH88_9GAMM</name>
<comment type="caution">
    <text evidence="5">The sequence shown here is derived from an EMBL/GenBank/DDBJ whole genome shotgun (WGS) entry which is preliminary data.</text>
</comment>
<evidence type="ECO:0000256" key="2">
    <source>
        <dbReference type="ARBA" id="ARBA00023125"/>
    </source>
</evidence>
<dbReference type="Pfam" id="PF13545">
    <property type="entry name" value="HTH_Crp_2"/>
    <property type="match status" value="1"/>
</dbReference>
<dbReference type="SMART" id="SM00419">
    <property type="entry name" value="HTH_CRP"/>
    <property type="match status" value="1"/>
</dbReference>
<evidence type="ECO:0000256" key="1">
    <source>
        <dbReference type="ARBA" id="ARBA00023015"/>
    </source>
</evidence>
<evidence type="ECO:0000256" key="3">
    <source>
        <dbReference type="ARBA" id="ARBA00023163"/>
    </source>
</evidence>
<dbReference type="InterPro" id="IPR036390">
    <property type="entry name" value="WH_DNA-bd_sf"/>
</dbReference>
<accession>A0A7Y6RH88</accession>
<dbReference type="GO" id="GO:0006355">
    <property type="term" value="P:regulation of DNA-templated transcription"/>
    <property type="evidence" value="ECO:0007669"/>
    <property type="project" value="InterPro"/>
</dbReference>
<dbReference type="SUPFAM" id="SSF51206">
    <property type="entry name" value="cAMP-binding domain-like"/>
    <property type="match status" value="1"/>
</dbReference>
<keyword evidence="2" id="KW-0238">DNA-binding</keyword>
<reference evidence="5 6" key="1">
    <citation type="submission" date="2020-06" db="EMBL/GenBank/DDBJ databases">
        <title>Halomonas sp. QX-1 draft genome sequence.</title>
        <authorList>
            <person name="Qiu X."/>
        </authorList>
    </citation>
    <scope>NUCLEOTIDE SEQUENCE [LARGE SCALE GENOMIC DNA]</scope>
    <source>
        <strain evidence="5 6">QX-1</strain>
    </source>
</reference>
<evidence type="ECO:0000313" key="5">
    <source>
        <dbReference type="EMBL" id="NVF16569.1"/>
    </source>
</evidence>
<dbReference type="InterPro" id="IPR014710">
    <property type="entry name" value="RmlC-like_jellyroll"/>
</dbReference>
<dbReference type="Proteomes" id="UP000589984">
    <property type="component" value="Unassembled WGS sequence"/>
</dbReference>
<dbReference type="Gene3D" id="1.10.10.10">
    <property type="entry name" value="Winged helix-like DNA-binding domain superfamily/Winged helix DNA-binding domain"/>
    <property type="match status" value="1"/>
</dbReference>
<protein>
    <submittedName>
        <fullName evidence="5">Crp/Fnr family transcriptional regulator</fullName>
    </submittedName>
</protein>
<organism evidence="5 6">
    <name type="scientific">Vreelandella maris</name>
    <dbReference type="NCBI Taxonomy" id="2729617"/>
    <lineage>
        <taxon>Bacteria</taxon>
        <taxon>Pseudomonadati</taxon>
        <taxon>Pseudomonadota</taxon>
        <taxon>Gammaproteobacteria</taxon>
        <taxon>Oceanospirillales</taxon>
        <taxon>Halomonadaceae</taxon>
        <taxon>Vreelandella</taxon>
    </lineage>
</organism>
<gene>
    <name evidence="5" type="ORF">HUO07_20840</name>
</gene>
<dbReference type="InterPro" id="IPR036388">
    <property type="entry name" value="WH-like_DNA-bd_sf"/>
</dbReference>
<proteinExistence type="predicted"/>
<sequence>MSNAFDVHSEVFKGSDHYAQLPSVTGLQAKEVNLGNILSHYAEIGSESIDHLSSVNVKSMELKRNQKLYSLCQGRAEIFIVKQGWVSLCHTFKSHGQDICNVYMPGDIVGLRESFFDNHDITILGLQNCQLDKVSVNEVHDSFKENADIKRAVVSYIMVNDNITIERLRSCTHHKAEERVAHFLLEIYARYNFKKLIDSNVFSFPITQEVVGELLGITSVHVSRCMTSLEQKKLIRKSRNSIKLLEPELLAEYTGFDENIIYGHLRLF</sequence>
<dbReference type="AlphaFoldDB" id="A0A7Y6RH88"/>
<keyword evidence="6" id="KW-1185">Reference proteome</keyword>
<feature type="domain" description="HTH crp-type" evidence="4">
    <location>
        <begin position="174"/>
        <end position="248"/>
    </location>
</feature>